<reference evidence="3 4" key="1">
    <citation type="submission" date="2023-12" db="EMBL/GenBank/DDBJ databases">
        <title>Genome sequencing and assembly of bacterial species from a model synthetic community.</title>
        <authorList>
            <person name="Hogle S.L."/>
        </authorList>
    </citation>
    <scope>NUCLEOTIDE SEQUENCE [LARGE SCALE GENOMIC DNA]</scope>
    <source>
        <strain evidence="3 4">HAMBI_3031</strain>
    </source>
</reference>
<dbReference type="Proteomes" id="UP001325680">
    <property type="component" value="Chromosome"/>
</dbReference>
<name>A0ABZ0W511_9BACT</name>
<dbReference type="RefSeq" id="WP_114791121.1">
    <property type="nucleotide sequence ID" value="NZ_CP139960.1"/>
</dbReference>
<evidence type="ECO:0000256" key="1">
    <source>
        <dbReference type="SAM" id="MobiDB-lite"/>
    </source>
</evidence>
<accession>A0ABZ0W511</accession>
<proteinExistence type="predicted"/>
<keyword evidence="4" id="KW-1185">Reference proteome</keyword>
<keyword evidence="2" id="KW-1133">Transmembrane helix</keyword>
<gene>
    <name evidence="3" type="ORF">U0035_22040</name>
</gene>
<evidence type="ECO:0000313" key="3">
    <source>
        <dbReference type="EMBL" id="WQD38358.1"/>
    </source>
</evidence>
<sequence length="237" mass="26815">MSKKLEDYIRNNKDAFDEYTPSDALWQRIEGRLDIVKDVPAKGRVFVLKSWMKAAAVVALLVTTAVVFYNLNRNVGQSPDIVAKTGNENDSTPVMVNKSPKDIVEDQPVIENDSPQGGQLAGNDPKKEKSGGPQRSMEEEELYHYVKLIEIKQGQMKELKKTEPELYKEFSKDAEMLETSYDALKAQLSKGVNSEKLLEAMIGNLKMQADLLNKQLGILKQVHKKKKLNDEKDYKNL</sequence>
<keyword evidence="2" id="KW-0472">Membrane</keyword>
<evidence type="ECO:0000313" key="4">
    <source>
        <dbReference type="Proteomes" id="UP001325680"/>
    </source>
</evidence>
<feature type="transmembrane region" description="Helical" evidence="2">
    <location>
        <begin position="51"/>
        <end position="71"/>
    </location>
</feature>
<organism evidence="3 4">
    <name type="scientific">Niabella yanshanensis</name>
    <dbReference type="NCBI Taxonomy" id="577386"/>
    <lineage>
        <taxon>Bacteria</taxon>
        <taxon>Pseudomonadati</taxon>
        <taxon>Bacteroidota</taxon>
        <taxon>Chitinophagia</taxon>
        <taxon>Chitinophagales</taxon>
        <taxon>Chitinophagaceae</taxon>
        <taxon>Niabella</taxon>
    </lineage>
</organism>
<keyword evidence="2" id="KW-0812">Transmembrane</keyword>
<protein>
    <submittedName>
        <fullName evidence="3">Anti-sigma factor</fullName>
    </submittedName>
</protein>
<dbReference type="EMBL" id="CP139960">
    <property type="protein sequence ID" value="WQD38358.1"/>
    <property type="molecule type" value="Genomic_DNA"/>
</dbReference>
<feature type="region of interest" description="Disordered" evidence="1">
    <location>
        <begin position="79"/>
        <end position="138"/>
    </location>
</feature>
<evidence type="ECO:0000256" key="2">
    <source>
        <dbReference type="SAM" id="Phobius"/>
    </source>
</evidence>